<feature type="transmembrane region" description="Helical" evidence="5">
    <location>
        <begin position="295"/>
        <end position="314"/>
    </location>
</feature>
<dbReference type="PANTHER" id="PTHR43424:SF1">
    <property type="entry name" value="LOCUS PUTATIVE PROTEIN 1-RELATED"/>
    <property type="match status" value="1"/>
</dbReference>
<evidence type="ECO:0000313" key="6">
    <source>
        <dbReference type="EMBL" id="BAT24209.1"/>
    </source>
</evidence>
<evidence type="ECO:0000256" key="3">
    <source>
        <dbReference type="ARBA" id="ARBA00022989"/>
    </source>
</evidence>
<feature type="transmembrane region" description="Helical" evidence="5">
    <location>
        <begin position="391"/>
        <end position="409"/>
    </location>
</feature>
<accession>A0A0N7KWI4</accession>
<feature type="transmembrane region" description="Helical" evidence="5">
    <location>
        <begin position="256"/>
        <end position="275"/>
    </location>
</feature>
<feature type="transmembrane region" description="Helical" evidence="5">
    <location>
        <begin position="117"/>
        <end position="137"/>
    </location>
</feature>
<proteinExistence type="predicted"/>
<evidence type="ECO:0000256" key="5">
    <source>
        <dbReference type="SAM" id="Phobius"/>
    </source>
</evidence>
<keyword evidence="3 5" id="KW-1133">Transmembrane helix</keyword>
<feature type="transmembrane region" description="Helical" evidence="5">
    <location>
        <begin position="367"/>
        <end position="385"/>
    </location>
</feature>
<protein>
    <submittedName>
        <fullName evidence="6">Flippase</fullName>
    </submittedName>
</protein>
<evidence type="ECO:0000256" key="2">
    <source>
        <dbReference type="ARBA" id="ARBA00022692"/>
    </source>
</evidence>
<organism evidence="6">
    <name type="scientific">Klebsiella sp. SW4</name>
    <dbReference type="NCBI Taxonomy" id="1037240"/>
    <lineage>
        <taxon>Bacteria</taxon>
        <taxon>Pseudomonadati</taxon>
        <taxon>Pseudomonadota</taxon>
        <taxon>Gammaproteobacteria</taxon>
        <taxon>Enterobacterales</taxon>
        <taxon>Enterobacteriaceae</taxon>
        <taxon>Klebsiella/Raoultella group</taxon>
        <taxon>Klebsiella</taxon>
    </lineage>
</organism>
<dbReference type="CDD" id="cd13128">
    <property type="entry name" value="MATE_Wzx_like"/>
    <property type="match status" value="1"/>
</dbReference>
<keyword evidence="2 5" id="KW-0812">Transmembrane</keyword>
<feature type="transmembrane region" description="Helical" evidence="5">
    <location>
        <begin position="176"/>
        <end position="196"/>
    </location>
</feature>
<dbReference type="InterPro" id="IPR052556">
    <property type="entry name" value="PolySynth_Transporter"/>
</dbReference>
<feature type="transmembrane region" description="Helical" evidence="5">
    <location>
        <begin position="12"/>
        <end position="37"/>
    </location>
</feature>
<gene>
    <name evidence="6" type="primary">wzx</name>
</gene>
<dbReference type="EMBL" id="AB924601">
    <property type="protein sequence ID" value="BAT24209.1"/>
    <property type="molecule type" value="Genomic_DNA"/>
</dbReference>
<name>A0A0N7KWI4_9ENTR</name>
<feature type="transmembrane region" description="Helical" evidence="5">
    <location>
        <begin position="84"/>
        <end position="111"/>
    </location>
</feature>
<feature type="transmembrane region" description="Helical" evidence="5">
    <location>
        <begin position="49"/>
        <end position="72"/>
    </location>
</feature>
<feature type="transmembrane region" description="Helical" evidence="5">
    <location>
        <begin position="334"/>
        <end position="355"/>
    </location>
</feature>
<dbReference type="InterPro" id="IPR002797">
    <property type="entry name" value="Polysacc_synth"/>
</dbReference>
<comment type="subcellular location">
    <subcellularLocation>
        <location evidence="1">Membrane</location>
        <topology evidence="1">Multi-pass membrane protein</topology>
    </subcellularLocation>
</comment>
<dbReference type="PANTHER" id="PTHR43424">
    <property type="entry name" value="LOCUS PUTATIVE PROTEIN 1-RELATED"/>
    <property type="match status" value="1"/>
</dbReference>
<dbReference type="AlphaFoldDB" id="A0A0N7KWI4"/>
<reference evidence="6" key="1">
    <citation type="submission" date="2014-04" db="EMBL/GenBank/DDBJ databases">
        <authorList>
            <person name="Harrison E."/>
        </authorList>
    </citation>
    <scope>NUCLEOTIDE SEQUENCE</scope>
    <source>
        <strain evidence="6">SW4</strain>
    </source>
</reference>
<feature type="transmembrane region" description="Helical" evidence="5">
    <location>
        <begin position="216"/>
        <end position="236"/>
    </location>
</feature>
<dbReference type="Pfam" id="PF01943">
    <property type="entry name" value="Polysacc_synt"/>
    <property type="match status" value="1"/>
</dbReference>
<reference evidence="6" key="2">
    <citation type="journal article" date="2015" name="Sci. Rep.">
        <title>Genetic analysis of capsular polysaccharide synthesis gene clusters in 79 capsular types of Klebsiella spp.</title>
        <authorList>
            <person name="Pan Y.J."/>
            <person name="Lin T.L."/>
            <person name="Chen C.T."/>
            <person name="Chen Y.Y."/>
            <person name="Hsieh P.F."/>
            <person name="Hsu C.R."/>
            <person name="Wu M.C."/>
            <person name="Wang J.T."/>
        </authorList>
    </citation>
    <scope>NUCLEOTIDE SEQUENCE</scope>
    <source>
        <strain evidence="6">SW4</strain>
    </source>
</reference>
<sequence>MSKISYIFKERSVTNIIWLMSDSILRLGLGFVVNVWLARYLGPAEFGSFNYSFAMIAIYSAVASLGMNGVVVRELVKGDIDKSIIMGTSFVLQIIGSMSASVLVILTVMLLRPNEPSLMLAVICMVPSVLFRSSDIIKYWFESTVSSKYTVISQNIAFFASAFVKIFIIYFGGSYYLIAATVTLEAFMLSLLLFFFYKKKEKLFQWKFDYEESKRLLSISWPLVLSGVALMLYMRIDQIMIGNIIGDTAVGIYSVAVKMVEVWYFIPVAIVSSLFPKIIKIREHSKESYDQRLQFLYDILVIIGVTLALTITFVSDYIISLLYEHHYFAASRIIKLYAWVSIFYFLSSASGRWYINEGLQKYALTRNLAGLVIGVILNYILIPKYGAEGSVYATLIAFGCAGYLFDALSKKTRYAFIQKTKSLWLPGNILRLITYYKRK</sequence>
<evidence type="ECO:0000256" key="4">
    <source>
        <dbReference type="ARBA" id="ARBA00023136"/>
    </source>
</evidence>
<evidence type="ECO:0000256" key="1">
    <source>
        <dbReference type="ARBA" id="ARBA00004141"/>
    </source>
</evidence>
<dbReference type="GO" id="GO:0016020">
    <property type="term" value="C:membrane"/>
    <property type="evidence" value="ECO:0007669"/>
    <property type="project" value="UniProtKB-SubCell"/>
</dbReference>
<keyword evidence="4 5" id="KW-0472">Membrane</keyword>
<feature type="transmembrane region" description="Helical" evidence="5">
    <location>
        <begin position="149"/>
        <end position="170"/>
    </location>
</feature>